<proteinExistence type="inferred from homology"/>
<keyword evidence="3" id="KW-0813">Transport</keyword>
<comment type="similarity">
    <text evidence="2">Belongs to the BCCT transporter (TC 2.A.15) family.</text>
</comment>
<evidence type="ECO:0000256" key="4">
    <source>
        <dbReference type="ARBA" id="ARBA00022475"/>
    </source>
</evidence>
<accession>J5KES4</accession>
<keyword evidence="4" id="KW-1003">Cell membrane</keyword>
<gene>
    <name evidence="9" type="ORF">NT01SARS_0419</name>
</gene>
<dbReference type="EMBL" id="JH611156">
    <property type="protein sequence ID" value="EJP71936.1"/>
    <property type="molecule type" value="Genomic_DNA"/>
</dbReference>
<feature type="transmembrane region" description="Helical" evidence="8">
    <location>
        <begin position="394"/>
        <end position="421"/>
    </location>
</feature>
<dbReference type="PANTHER" id="PTHR30047:SF7">
    <property type="entry name" value="HIGH-AFFINITY CHOLINE TRANSPORT PROTEIN"/>
    <property type="match status" value="1"/>
</dbReference>
<name>J5KES4_9GAMM</name>
<evidence type="ECO:0000313" key="10">
    <source>
        <dbReference type="Proteomes" id="UP000010305"/>
    </source>
</evidence>
<dbReference type="GO" id="GO:0022857">
    <property type="term" value="F:transmembrane transporter activity"/>
    <property type="evidence" value="ECO:0007669"/>
    <property type="project" value="InterPro"/>
</dbReference>
<evidence type="ECO:0000256" key="6">
    <source>
        <dbReference type="ARBA" id="ARBA00022989"/>
    </source>
</evidence>
<keyword evidence="7 8" id="KW-0472">Membrane</keyword>
<feature type="transmembrane region" description="Helical" evidence="8">
    <location>
        <begin position="221"/>
        <end position="243"/>
    </location>
</feature>
<dbReference type="GO" id="GO:0005886">
    <property type="term" value="C:plasma membrane"/>
    <property type="evidence" value="ECO:0007669"/>
    <property type="project" value="UniProtKB-SubCell"/>
</dbReference>
<feature type="transmembrane region" description="Helical" evidence="8">
    <location>
        <begin position="45"/>
        <end position="65"/>
    </location>
</feature>
<evidence type="ECO:0000256" key="8">
    <source>
        <dbReference type="SAM" id="Phobius"/>
    </source>
</evidence>
<dbReference type="AlphaFoldDB" id="J5KES4"/>
<dbReference type="InterPro" id="IPR000060">
    <property type="entry name" value="BCCT_transptr"/>
</dbReference>
<feature type="transmembrane region" description="Helical" evidence="8">
    <location>
        <begin position="466"/>
        <end position="487"/>
    </location>
</feature>
<dbReference type="Pfam" id="PF02028">
    <property type="entry name" value="BCCT"/>
    <property type="match status" value="1"/>
</dbReference>
<comment type="subcellular location">
    <subcellularLocation>
        <location evidence="1">Cell membrane</location>
        <topology evidence="1">Multi-pass membrane protein</topology>
    </subcellularLocation>
</comment>
<feature type="transmembrane region" description="Helical" evidence="8">
    <location>
        <begin position="340"/>
        <end position="367"/>
    </location>
</feature>
<evidence type="ECO:0000256" key="5">
    <source>
        <dbReference type="ARBA" id="ARBA00022692"/>
    </source>
</evidence>
<sequence>MNNISKSRFFTAVASIIFITTVVSLNSSVSEVFFLNLQTFLSKYLGWMIILLANGFLVFSIYLLFTRYKDIKLGGSGATPAYSYTNWIAMLFSAGLGIGLLFYGVAEPIMHLNSYPGMIDGNVSYNAGKAIGLANLHWGLHGWAIYSSLGLCFAFASYNKNLPFRVSSLLGSKVASNKNLAITIDVIAILTTVFGVTTSLGLGTVQISAGLNHVFEINENFINQLMIIAFITAIGLVSVSLGLDSGIKKLSQINMVLAISLLLFIFILGPTIFIINALIQNFGAYLNTLIQSATWTEVYNDTSWQNGWTLFYYAWWFAWAPFVSLFIARISYGRSIKEFIIGVLFVPSAIVFIWMGVFGNAAIYQVINETSQISEMVSSNLPVALFTLFDVYPIAQFLSILSLILIVTFFVTSSDSGALVASMLSSKSQSNINDDSPMLSRITWAILLGVLAAVLLYAGGLTALQTSVVITGVPFALIVVFACKQFLKSLKEEIIN</sequence>
<dbReference type="HOGENOM" id="CLU_010118_5_0_6"/>
<evidence type="ECO:0000256" key="7">
    <source>
        <dbReference type="ARBA" id="ARBA00023136"/>
    </source>
</evidence>
<dbReference type="NCBIfam" id="TIGR00842">
    <property type="entry name" value="bcct"/>
    <property type="match status" value="1"/>
</dbReference>
<evidence type="ECO:0000313" key="9">
    <source>
        <dbReference type="EMBL" id="EJP71936.1"/>
    </source>
</evidence>
<dbReference type="PANTHER" id="PTHR30047">
    <property type="entry name" value="HIGH-AFFINITY CHOLINE TRANSPORT PROTEIN-RELATED"/>
    <property type="match status" value="1"/>
</dbReference>
<keyword evidence="5 8" id="KW-0812">Transmembrane</keyword>
<feature type="transmembrane region" description="Helical" evidence="8">
    <location>
        <begin position="86"/>
        <end position="106"/>
    </location>
</feature>
<feature type="transmembrane region" description="Helical" evidence="8">
    <location>
        <begin position="140"/>
        <end position="159"/>
    </location>
</feature>
<keyword evidence="6 8" id="KW-1133">Transmembrane helix</keyword>
<feature type="transmembrane region" description="Helical" evidence="8">
    <location>
        <begin position="7"/>
        <end position="25"/>
    </location>
</feature>
<evidence type="ECO:0000256" key="3">
    <source>
        <dbReference type="ARBA" id="ARBA00022448"/>
    </source>
</evidence>
<evidence type="ECO:0000256" key="2">
    <source>
        <dbReference type="ARBA" id="ARBA00005658"/>
    </source>
</evidence>
<organism evidence="9 10">
    <name type="scientific">SAR86 cluster bacterium SAR86A</name>
    <dbReference type="NCBI Taxonomy" id="1123866"/>
    <lineage>
        <taxon>Bacteria</taxon>
        <taxon>Pseudomonadati</taxon>
        <taxon>Pseudomonadota</taxon>
        <taxon>Gammaproteobacteria</taxon>
        <taxon>SAR86 cluster</taxon>
    </lineage>
</organism>
<dbReference type="Proteomes" id="UP000010305">
    <property type="component" value="Unassembled WGS sequence"/>
</dbReference>
<feature type="transmembrane region" description="Helical" evidence="8">
    <location>
        <begin position="310"/>
        <end position="328"/>
    </location>
</feature>
<reference evidence="9 10" key="1">
    <citation type="journal article" date="2012" name="ISME J.">
        <title>Genomic insights to SAR86, an abundant and uncultivated marine bacterial lineage.</title>
        <authorList>
            <person name="Dupont C.L."/>
            <person name="Rusch D.B."/>
            <person name="Yooseph S."/>
            <person name="Lombardo M.J."/>
            <person name="Richter R.A."/>
            <person name="Valas R."/>
            <person name="Novotny M."/>
            <person name="Yee-Greenbaum J."/>
            <person name="Selengut J.D."/>
            <person name="Haft D.H."/>
            <person name="Halpern A.L."/>
            <person name="Lasken R.S."/>
            <person name="Nealson K."/>
            <person name="Friedman R."/>
            <person name="Venter J.C."/>
        </authorList>
    </citation>
    <scope>NUCLEOTIDE SEQUENCE [LARGE SCALE GENOMIC DNA]</scope>
</reference>
<feature type="transmembrane region" description="Helical" evidence="8">
    <location>
        <begin position="180"/>
        <end position="201"/>
    </location>
</feature>
<evidence type="ECO:0000256" key="1">
    <source>
        <dbReference type="ARBA" id="ARBA00004651"/>
    </source>
</evidence>
<feature type="transmembrane region" description="Helical" evidence="8">
    <location>
        <begin position="255"/>
        <end position="279"/>
    </location>
</feature>
<protein>
    <submittedName>
        <fullName evidence="9">Glycine betaine transporter OpuD</fullName>
    </submittedName>
</protein>
<feature type="transmembrane region" description="Helical" evidence="8">
    <location>
        <begin position="442"/>
        <end position="460"/>
    </location>
</feature>